<organism evidence="1 2">
    <name type="scientific">Sulfitobacter sediminis</name>
    <dbReference type="NCBI Taxonomy" id="3234186"/>
    <lineage>
        <taxon>Bacteria</taxon>
        <taxon>Pseudomonadati</taxon>
        <taxon>Pseudomonadota</taxon>
        <taxon>Alphaproteobacteria</taxon>
        <taxon>Rhodobacterales</taxon>
        <taxon>Roseobacteraceae</taxon>
        <taxon>Sulfitobacter</taxon>
    </lineage>
</organism>
<name>A0ABV3RU08_9RHOB</name>
<accession>A0ABV3RU08</accession>
<keyword evidence="2" id="KW-1185">Reference proteome</keyword>
<dbReference type="Proteomes" id="UP001556098">
    <property type="component" value="Unassembled WGS sequence"/>
</dbReference>
<dbReference type="RefSeq" id="WP_367880183.1">
    <property type="nucleotide sequence ID" value="NZ_JBFNXX010000071.1"/>
</dbReference>
<sequence length="94" mass="10738">MNLIQSTARPTHTFKQRAVSVTARLLAMPTGYRHRAELRGLTPEQRADFAMTERDHEAALNMPVTEYPVCAIARNNWERRILSLLGRVGINEYS</sequence>
<comment type="caution">
    <text evidence="1">The sequence shown here is derived from an EMBL/GenBank/DDBJ whole genome shotgun (WGS) entry which is preliminary data.</text>
</comment>
<reference evidence="1 2" key="1">
    <citation type="submission" date="2024-07" db="EMBL/GenBank/DDBJ databases">
        <title>Marimonas sp.nov., isolated from tidal-flat sediment.</title>
        <authorList>
            <person name="Jayan J.N."/>
            <person name="Lee S.S."/>
        </authorList>
    </citation>
    <scope>NUCLEOTIDE SEQUENCE [LARGE SCALE GENOMIC DNA]</scope>
    <source>
        <strain evidence="1 2">MJW-29</strain>
    </source>
</reference>
<proteinExistence type="predicted"/>
<protein>
    <submittedName>
        <fullName evidence="1">Uncharacterized protein</fullName>
    </submittedName>
</protein>
<gene>
    <name evidence="1" type="ORF">AB2B41_23115</name>
</gene>
<dbReference type="EMBL" id="JBFNXX010000071">
    <property type="protein sequence ID" value="MEW9922497.1"/>
    <property type="molecule type" value="Genomic_DNA"/>
</dbReference>
<evidence type="ECO:0000313" key="2">
    <source>
        <dbReference type="Proteomes" id="UP001556098"/>
    </source>
</evidence>
<evidence type="ECO:0000313" key="1">
    <source>
        <dbReference type="EMBL" id="MEW9922497.1"/>
    </source>
</evidence>